<dbReference type="PANTHER" id="PTHR36385">
    <property type="entry name" value="OS07G0562900 PROTEIN"/>
    <property type="match status" value="1"/>
</dbReference>
<feature type="compositionally biased region" description="Basic and acidic residues" evidence="1">
    <location>
        <begin position="63"/>
        <end position="79"/>
    </location>
</feature>
<feature type="region of interest" description="Disordered" evidence="1">
    <location>
        <begin position="1"/>
        <end position="97"/>
    </location>
</feature>
<keyword evidence="3" id="KW-1185">Reference proteome</keyword>
<evidence type="ECO:0000313" key="2">
    <source>
        <dbReference type="EMBL" id="KAG9452755.1"/>
    </source>
</evidence>
<evidence type="ECO:0000313" key="3">
    <source>
        <dbReference type="Proteomes" id="UP000825729"/>
    </source>
</evidence>
<dbReference type="PANTHER" id="PTHR36385:SF1">
    <property type="entry name" value="OS07G0562900 PROTEIN"/>
    <property type="match status" value="1"/>
</dbReference>
<feature type="compositionally biased region" description="Basic residues" evidence="1">
    <location>
        <begin position="45"/>
        <end position="62"/>
    </location>
</feature>
<protein>
    <submittedName>
        <fullName evidence="2">Uncharacterized protein</fullName>
    </submittedName>
</protein>
<dbReference type="Proteomes" id="UP000825729">
    <property type="component" value="Unassembled WGS sequence"/>
</dbReference>
<comment type="caution">
    <text evidence="2">The sequence shown here is derived from an EMBL/GenBank/DDBJ whole genome shotgun (WGS) entry which is preliminary data.</text>
</comment>
<proteinExistence type="predicted"/>
<organism evidence="2 3">
    <name type="scientific">Aristolochia fimbriata</name>
    <name type="common">White veined hardy Dutchman's pipe vine</name>
    <dbReference type="NCBI Taxonomy" id="158543"/>
    <lineage>
        <taxon>Eukaryota</taxon>
        <taxon>Viridiplantae</taxon>
        <taxon>Streptophyta</taxon>
        <taxon>Embryophyta</taxon>
        <taxon>Tracheophyta</taxon>
        <taxon>Spermatophyta</taxon>
        <taxon>Magnoliopsida</taxon>
        <taxon>Magnoliidae</taxon>
        <taxon>Piperales</taxon>
        <taxon>Aristolochiaceae</taxon>
        <taxon>Aristolochia</taxon>
    </lineage>
</organism>
<dbReference type="AlphaFoldDB" id="A0AAV7EX93"/>
<sequence length="97" mass="10601">MAKKRNKSKTGAVSMDIATDASEDLPQAIDTSEGKTSNPALGVSRKIKKGAPIRRSKNVRKQKAIDKAISKGQQSEEKFSKKKNKLARVQAAKSLYE</sequence>
<reference evidence="2 3" key="1">
    <citation type="submission" date="2021-07" db="EMBL/GenBank/DDBJ databases">
        <title>The Aristolochia fimbriata genome: insights into angiosperm evolution, floral development and chemical biosynthesis.</title>
        <authorList>
            <person name="Jiao Y."/>
        </authorList>
    </citation>
    <scope>NUCLEOTIDE SEQUENCE [LARGE SCALE GENOMIC DNA]</scope>
    <source>
        <strain evidence="2">IBCAS-2021</strain>
        <tissue evidence="2">Leaf</tissue>
    </source>
</reference>
<accession>A0AAV7EX93</accession>
<dbReference type="EMBL" id="JAINDJ010000003">
    <property type="protein sequence ID" value="KAG9452755.1"/>
    <property type="molecule type" value="Genomic_DNA"/>
</dbReference>
<gene>
    <name evidence="2" type="ORF">H6P81_005659</name>
</gene>
<name>A0AAV7EX93_ARIFI</name>
<evidence type="ECO:0000256" key="1">
    <source>
        <dbReference type="SAM" id="MobiDB-lite"/>
    </source>
</evidence>